<dbReference type="SMART" id="SM00257">
    <property type="entry name" value="LysM"/>
    <property type="match status" value="1"/>
</dbReference>
<reference evidence="3" key="1">
    <citation type="submission" date="2017-06" db="EMBL/GenBank/DDBJ databases">
        <authorList>
            <person name="Varghese N."/>
            <person name="Submissions S."/>
        </authorList>
    </citation>
    <scope>NUCLEOTIDE SEQUENCE [LARGE SCALE GENOMIC DNA]</scope>
    <source>
        <strain evidence="3">DSM 15668</strain>
    </source>
</reference>
<name>A0A238Y178_9BACT</name>
<evidence type="ECO:0000313" key="3">
    <source>
        <dbReference type="Proteomes" id="UP000198405"/>
    </source>
</evidence>
<dbReference type="Gene3D" id="3.10.350.10">
    <property type="entry name" value="LysM domain"/>
    <property type="match status" value="1"/>
</dbReference>
<dbReference type="OrthoDB" id="9787225at2"/>
<dbReference type="EMBL" id="FZOB01000002">
    <property type="protein sequence ID" value="SNR64568.1"/>
    <property type="molecule type" value="Genomic_DNA"/>
</dbReference>
<keyword evidence="3" id="KW-1185">Reference proteome</keyword>
<dbReference type="RefSeq" id="WP_089322370.1">
    <property type="nucleotide sequence ID" value="NZ_FZOB01000002.1"/>
</dbReference>
<organism evidence="2 3">
    <name type="scientific">Desulfurobacterium atlanticum</name>
    <dbReference type="NCBI Taxonomy" id="240169"/>
    <lineage>
        <taxon>Bacteria</taxon>
        <taxon>Pseudomonadati</taxon>
        <taxon>Aquificota</taxon>
        <taxon>Aquificia</taxon>
        <taxon>Desulfurobacteriales</taxon>
        <taxon>Desulfurobacteriaceae</taxon>
        <taxon>Desulfurobacterium</taxon>
    </lineage>
</organism>
<dbReference type="Proteomes" id="UP000198405">
    <property type="component" value="Unassembled WGS sequence"/>
</dbReference>
<dbReference type="InterPro" id="IPR018392">
    <property type="entry name" value="LysM"/>
</dbReference>
<dbReference type="PROSITE" id="PS51257">
    <property type="entry name" value="PROKAR_LIPOPROTEIN"/>
    <property type="match status" value="1"/>
</dbReference>
<evidence type="ECO:0000259" key="1">
    <source>
        <dbReference type="PROSITE" id="PS51782"/>
    </source>
</evidence>
<dbReference type="AlphaFoldDB" id="A0A238Y178"/>
<dbReference type="SUPFAM" id="SSF54106">
    <property type="entry name" value="LysM domain"/>
    <property type="match status" value="1"/>
</dbReference>
<sequence>MERKLLGLITGVIVGCSFVNFSYAETKVYKINIIKTSQISPNADKKILYYKIKPGDTIYGILKKYKLPIKMLDEIVKLNKIKDPDKIKVGQIIKIPLPQTKFKNRKTVKADKTLIPDVSTMLSNFGKIYKKGTILLNSGVVNLKENPLLTIKSKNYIFNLNNNLSPEIIKELESIGYNTVSSKEEFLKLFEDYLLSSFGEFEANGTLKLGTVDRLIYHYDYLTYDTETGNVVIFNLTPDTPKKLKNLLSAYGITLEQPEGYKEDGKAGIFKLLTGNPELKVAKLLKLLTRERPVKTPYGFLFKKIKVFITSPEINPEEKTRKKMEGFKVIPVEEENLENTIKLAVQSIPFAVQKIKLVIVEPPGTVGKRSRFEIRGLSIDIPGKRYFLIPGVEKPEEIPYIISRGINLIIY</sequence>
<protein>
    <submittedName>
        <fullName evidence="2">LysM domain-containing protein</fullName>
    </submittedName>
</protein>
<dbReference type="InterPro" id="IPR036779">
    <property type="entry name" value="LysM_dom_sf"/>
</dbReference>
<dbReference type="PROSITE" id="PS51782">
    <property type="entry name" value="LYSM"/>
    <property type="match status" value="1"/>
</dbReference>
<evidence type="ECO:0000313" key="2">
    <source>
        <dbReference type="EMBL" id="SNR64568.1"/>
    </source>
</evidence>
<proteinExistence type="predicted"/>
<dbReference type="Pfam" id="PF01476">
    <property type="entry name" value="LysM"/>
    <property type="match status" value="1"/>
</dbReference>
<dbReference type="CDD" id="cd00118">
    <property type="entry name" value="LysM"/>
    <property type="match status" value="1"/>
</dbReference>
<gene>
    <name evidence="2" type="ORF">SAMN06265340_10214</name>
</gene>
<accession>A0A238Y178</accession>
<feature type="domain" description="LysM" evidence="1">
    <location>
        <begin position="48"/>
        <end position="95"/>
    </location>
</feature>